<dbReference type="GO" id="GO:0005829">
    <property type="term" value="C:cytosol"/>
    <property type="evidence" value="ECO:0007669"/>
    <property type="project" value="TreeGrafter"/>
</dbReference>
<dbReference type="Gene3D" id="3.40.50.150">
    <property type="entry name" value="Vaccinia Virus protein VP39"/>
    <property type="match status" value="1"/>
</dbReference>
<dbReference type="InParanoid" id="A0A3N4M4L7"/>
<evidence type="ECO:0000313" key="2">
    <source>
        <dbReference type="Proteomes" id="UP000267821"/>
    </source>
</evidence>
<proteinExistence type="predicted"/>
<dbReference type="Proteomes" id="UP000267821">
    <property type="component" value="Unassembled WGS sequence"/>
</dbReference>
<organism evidence="1 2">
    <name type="scientific">Terfezia boudieri ATCC MYA-4762</name>
    <dbReference type="NCBI Taxonomy" id="1051890"/>
    <lineage>
        <taxon>Eukaryota</taxon>
        <taxon>Fungi</taxon>
        <taxon>Dikarya</taxon>
        <taxon>Ascomycota</taxon>
        <taxon>Pezizomycotina</taxon>
        <taxon>Pezizomycetes</taxon>
        <taxon>Pezizales</taxon>
        <taxon>Pezizaceae</taxon>
        <taxon>Terfezia</taxon>
    </lineage>
</organism>
<sequence length="386" mass="42442">MPLYLRFLKPPRCTLSGSSRTKYLIVSTLVTITSDLGESFYPDQATLKCDLWGQANADLPPSNNQGTCLISSVNLTWNAGSRNIKVEMNTSIPPRGCLAREDCELVLSVSSENPKCADNLLEYHPGLGTVIISAWSAPFKIPKRGVGPSAEGFVERRLQLSRSCTLRVWEETGESIARHIWDGGVAFAAYLAQYHQSNQGSLGLLQEKIQETKQLKVLELGSGCGIVGLALAAIRGSCHVLLTDLPSAEKISQRNLQYSRKQLQGDVSFQIFDWDDPVPPSTSPDIILIADCTYNPDSAASLVRAIENCVNGSRDTIIALAHKKRHDSETLFFDLMGKRFQIVNHSEFSTLPGSGKLCNQDTYSGIGTEPVDLYTFRLRSELCLIE</sequence>
<dbReference type="CDD" id="cd02440">
    <property type="entry name" value="AdoMet_MTases"/>
    <property type="match status" value="1"/>
</dbReference>
<reference evidence="1 2" key="1">
    <citation type="journal article" date="2018" name="Nat. Ecol. Evol.">
        <title>Pezizomycetes genomes reveal the molecular basis of ectomycorrhizal truffle lifestyle.</title>
        <authorList>
            <person name="Murat C."/>
            <person name="Payen T."/>
            <person name="Noel B."/>
            <person name="Kuo A."/>
            <person name="Morin E."/>
            <person name="Chen J."/>
            <person name="Kohler A."/>
            <person name="Krizsan K."/>
            <person name="Balestrini R."/>
            <person name="Da Silva C."/>
            <person name="Montanini B."/>
            <person name="Hainaut M."/>
            <person name="Levati E."/>
            <person name="Barry K.W."/>
            <person name="Belfiori B."/>
            <person name="Cichocki N."/>
            <person name="Clum A."/>
            <person name="Dockter R.B."/>
            <person name="Fauchery L."/>
            <person name="Guy J."/>
            <person name="Iotti M."/>
            <person name="Le Tacon F."/>
            <person name="Lindquist E.A."/>
            <person name="Lipzen A."/>
            <person name="Malagnac F."/>
            <person name="Mello A."/>
            <person name="Molinier V."/>
            <person name="Miyauchi S."/>
            <person name="Poulain J."/>
            <person name="Riccioni C."/>
            <person name="Rubini A."/>
            <person name="Sitrit Y."/>
            <person name="Splivallo R."/>
            <person name="Traeger S."/>
            <person name="Wang M."/>
            <person name="Zifcakova L."/>
            <person name="Wipf D."/>
            <person name="Zambonelli A."/>
            <person name="Paolocci F."/>
            <person name="Nowrousian M."/>
            <person name="Ottonello S."/>
            <person name="Baldrian P."/>
            <person name="Spatafora J.W."/>
            <person name="Henrissat B."/>
            <person name="Nagy L.G."/>
            <person name="Aury J.M."/>
            <person name="Wincker P."/>
            <person name="Grigoriev I.V."/>
            <person name="Bonfante P."/>
            <person name="Martin F.M."/>
        </authorList>
    </citation>
    <scope>NUCLEOTIDE SEQUENCE [LARGE SCALE GENOMIC DNA]</scope>
    <source>
        <strain evidence="1 2">ATCC MYA-4762</strain>
    </source>
</reference>
<keyword evidence="2" id="KW-1185">Reference proteome</keyword>
<dbReference type="EMBL" id="ML121528">
    <property type="protein sequence ID" value="RPB28829.1"/>
    <property type="molecule type" value="Genomic_DNA"/>
</dbReference>
<dbReference type="GO" id="GO:0008757">
    <property type="term" value="F:S-adenosylmethionine-dependent methyltransferase activity"/>
    <property type="evidence" value="ECO:0007669"/>
    <property type="project" value="UniProtKB-ARBA"/>
</dbReference>
<dbReference type="OrthoDB" id="413520at2759"/>
<protein>
    <submittedName>
        <fullName evidence="1">Uncharacterized protein</fullName>
    </submittedName>
</protein>
<accession>A0A3N4M4L7</accession>
<dbReference type="PANTHER" id="PTHR14614:SF132">
    <property type="entry name" value="PROTEIN-LYSINE METHYLTRANSFERASE C42C1.13"/>
    <property type="match status" value="1"/>
</dbReference>
<evidence type="ECO:0000313" key="1">
    <source>
        <dbReference type="EMBL" id="RPB28829.1"/>
    </source>
</evidence>
<dbReference type="PANTHER" id="PTHR14614">
    <property type="entry name" value="HEPATOCELLULAR CARCINOMA-ASSOCIATED ANTIGEN"/>
    <property type="match status" value="1"/>
</dbReference>
<dbReference type="Pfam" id="PF10294">
    <property type="entry name" value="Methyltransf_16"/>
    <property type="match status" value="1"/>
</dbReference>
<dbReference type="InterPro" id="IPR029063">
    <property type="entry name" value="SAM-dependent_MTases_sf"/>
</dbReference>
<dbReference type="AlphaFoldDB" id="A0A3N4M4L7"/>
<dbReference type="SUPFAM" id="SSF53335">
    <property type="entry name" value="S-adenosyl-L-methionine-dependent methyltransferases"/>
    <property type="match status" value="1"/>
</dbReference>
<gene>
    <name evidence="1" type="ORF">L211DRAFT_800647</name>
</gene>
<name>A0A3N4M4L7_9PEZI</name>
<dbReference type="STRING" id="1051890.A0A3N4M4L7"/>
<dbReference type="InterPro" id="IPR019410">
    <property type="entry name" value="Methyltransf_16"/>
</dbReference>